<gene>
    <name evidence="7" type="ORF">DCW48_00635</name>
</gene>
<name>A0A351R862_9PROT</name>
<dbReference type="STRING" id="1132855.GCA_000384255_00663"/>
<dbReference type="GO" id="GO:0012505">
    <property type="term" value="C:endomembrane system"/>
    <property type="evidence" value="ECO:0007669"/>
    <property type="project" value="UniProtKB-SubCell"/>
</dbReference>
<keyword evidence="4 5" id="KW-0472">Membrane</keyword>
<dbReference type="EMBL" id="DNAA01000018">
    <property type="protein sequence ID" value="HBA08233.1"/>
    <property type="molecule type" value="Genomic_DNA"/>
</dbReference>
<reference evidence="7 8" key="1">
    <citation type="journal article" date="2018" name="Nat. Biotechnol.">
        <title>A standardized bacterial taxonomy based on genome phylogeny substantially revises the tree of life.</title>
        <authorList>
            <person name="Parks D.H."/>
            <person name="Chuvochina M."/>
            <person name="Waite D.W."/>
            <person name="Rinke C."/>
            <person name="Skarshewski A."/>
            <person name="Chaumeil P.A."/>
            <person name="Hugenholtz P."/>
        </authorList>
    </citation>
    <scope>NUCLEOTIDE SEQUENCE [LARGE SCALE GENOMIC DNA]</scope>
    <source>
        <strain evidence="7">UBA9958</strain>
    </source>
</reference>
<evidence type="ECO:0000259" key="6">
    <source>
        <dbReference type="Pfam" id="PF06803"/>
    </source>
</evidence>
<comment type="caution">
    <text evidence="7">The sequence shown here is derived from an EMBL/GenBank/DDBJ whole genome shotgun (WGS) entry which is preliminary data.</text>
</comment>
<organism evidence="7 8">
    <name type="scientific">Methylotenera mobilis</name>
    <dbReference type="NCBI Taxonomy" id="359408"/>
    <lineage>
        <taxon>Bacteria</taxon>
        <taxon>Pseudomonadati</taxon>
        <taxon>Pseudomonadota</taxon>
        <taxon>Betaproteobacteria</taxon>
        <taxon>Nitrosomonadales</taxon>
        <taxon>Methylophilaceae</taxon>
        <taxon>Methylotenera</taxon>
    </lineage>
</organism>
<evidence type="ECO:0000256" key="2">
    <source>
        <dbReference type="ARBA" id="ARBA00022692"/>
    </source>
</evidence>
<comment type="subcellular location">
    <subcellularLocation>
        <location evidence="1">Endomembrane system</location>
        <topology evidence="1">Multi-pass membrane protein</topology>
    </subcellularLocation>
</comment>
<dbReference type="InterPro" id="IPR010652">
    <property type="entry name" value="DUF1232"/>
</dbReference>
<accession>A0A351R862</accession>
<keyword evidence="2 5" id="KW-0812">Transmembrane</keyword>
<evidence type="ECO:0000313" key="7">
    <source>
        <dbReference type="EMBL" id="HBA08233.1"/>
    </source>
</evidence>
<evidence type="ECO:0000313" key="8">
    <source>
        <dbReference type="Proteomes" id="UP000264313"/>
    </source>
</evidence>
<evidence type="ECO:0000256" key="1">
    <source>
        <dbReference type="ARBA" id="ARBA00004127"/>
    </source>
</evidence>
<protein>
    <recommendedName>
        <fullName evidence="6">DUF1232 domain-containing protein</fullName>
    </recommendedName>
</protein>
<dbReference type="AlphaFoldDB" id="A0A351R862"/>
<proteinExistence type="predicted"/>
<keyword evidence="3 5" id="KW-1133">Transmembrane helix</keyword>
<dbReference type="Proteomes" id="UP000264313">
    <property type="component" value="Unassembled WGS sequence"/>
</dbReference>
<feature type="transmembrane region" description="Helical" evidence="5">
    <location>
        <begin position="53"/>
        <end position="77"/>
    </location>
</feature>
<dbReference type="Pfam" id="PF06803">
    <property type="entry name" value="DUF1232"/>
    <property type="match status" value="1"/>
</dbReference>
<evidence type="ECO:0000256" key="4">
    <source>
        <dbReference type="ARBA" id="ARBA00023136"/>
    </source>
</evidence>
<feature type="domain" description="DUF1232" evidence="6">
    <location>
        <begin position="32"/>
        <end position="67"/>
    </location>
</feature>
<feature type="transmembrane region" description="Helical" evidence="5">
    <location>
        <begin position="30"/>
        <end position="47"/>
    </location>
</feature>
<sequence length="98" mass="11092">MLNKLKSLARQLKKELAVYRLVLKHPQTPWLAKCLLWLAVGYLLLPFDLIPDFIPILGQLDEVIIIPALLYCALLLIPKSVIQDCREQVQQADVSGNS</sequence>
<evidence type="ECO:0000256" key="3">
    <source>
        <dbReference type="ARBA" id="ARBA00022989"/>
    </source>
</evidence>
<evidence type="ECO:0000256" key="5">
    <source>
        <dbReference type="SAM" id="Phobius"/>
    </source>
</evidence>